<dbReference type="EMBL" id="JYIY01000058">
    <property type="protein sequence ID" value="KJL39176.1"/>
    <property type="molecule type" value="Genomic_DNA"/>
</dbReference>
<protein>
    <recommendedName>
        <fullName evidence="3">HTH tetR-type domain-containing protein</fullName>
    </recommendedName>
</protein>
<accession>A0A0F0M2F1</accession>
<evidence type="ECO:0000313" key="1">
    <source>
        <dbReference type="EMBL" id="KJL39176.1"/>
    </source>
</evidence>
<dbReference type="PATRIC" id="fig|400772.4.peg.584"/>
<dbReference type="InterPro" id="IPR009057">
    <property type="entry name" value="Homeodomain-like_sf"/>
</dbReference>
<proteinExistence type="predicted"/>
<reference evidence="1 2" key="1">
    <citation type="submission" date="2015-02" db="EMBL/GenBank/DDBJ databases">
        <title>Draft genome sequences of ten Microbacterium spp. with emphasis on heavy metal contaminated environments.</title>
        <authorList>
            <person name="Corretto E."/>
        </authorList>
    </citation>
    <scope>NUCLEOTIDE SEQUENCE [LARGE SCALE GENOMIC DNA]</scope>
    <source>
        <strain evidence="1 2">DSM 18659</strain>
    </source>
</reference>
<sequence>MADDPRQVRTRAALDAALRALLRERRLDQITVSDLCREAGVHRTTFYGHATDVLDFAMRSFAGEIDRLGTVDADAQGGDAEALAVVYTSALVDTLDAVVAERDVYRALFGGPTGAVFGGMLAQRLAERAEIALHSFTARAVAGAPTDAAARREAAAYIGAGVAAFIRAFAGVDDRETAEAAERARALLPAWWPGTPAASDRF</sequence>
<evidence type="ECO:0000313" key="2">
    <source>
        <dbReference type="Proteomes" id="UP000033451"/>
    </source>
</evidence>
<dbReference type="SUPFAM" id="SSF46689">
    <property type="entry name" value="Homeodomain-like"/>
    <property type="match status" value="1"/>
</dbReference>
<name>A0A0F0M2F1_9MICO</name>
<dbReference type="Proteomes" id="UP000033451">
    <property type="component" value="Unassembled WGS sequence"/>
</dbReference>
<dbReference type="OrthoDB" id="3193022at2"/>
<dbReference type="STRING" id="400772.RR49_00551"/>
<evidence type="ECO:0008006" key="3">
    <source>
        <dbReference type="Google" id="ProtNLM"/>
    </source>
</evidence>
<comment type="caution">
    <text evidence="1">The sequence shown here is derived from an EMBL/GenBank/DDBJ whole genome shotgun (WGS) entry which is preliminary data.</text>
</comment>
<keyword evidence="2" id="KW-1185">Reference proteome</keyword>
<dbReference type="AlphaFoldDB" id="A0A0F0M2F1"/>
<dbReference type="RefSeq" id="WP_048809354.1">
    <property type="nucleotide sequence ID" value="NZ_JYIY01000058.1"/>
</dbReference>
<organism evidence="1 2">
    <name type="scientific">Microbacterium ginsengisoli</name>
    <dbReference type="NCBI Taxonomy" id="400772"/>
    <lineage>
        <taxon>Bacteria</taxon>
        <taxon>Bacillati</taxon>
        <taxon>Actinomycetota</taxon>
        <taxon>Actinomycetes</taxon>
        <taxon>Micrococcales</taxon>
        <taxon>Microbacteriaceae</taxon>
        <taxon>Microbacterium</taxon>
    </lineage>
</organism>
<dbReference type="Gene3D" id="1.10.357.10">
    <property type="entry name" value="Tetracycline Repressor, domain 2"/>
    <property type="match status" value="1"/>
</dbReference>
<gene>
    <name evidence="1" type="ORF">RR49_00551</name>
</gene>